<dbReference type="InterPro" id="IPR036291">
    <property type="entry name" value="NAD(P)-bd_dom_sf"/>
</dbReference>
<gene>
    <name evidence="3" type="ORF">CSOL1703_00007443</name>
</gene>
<dbReference type="Proteomes" id="UP000775872">
    <property type="component" value="Unassembled WGS sequence"/>
</dbReference>
<dbReference type="SUPFAM" id="SSF55347">
    <property type="entry name" value="Glyceraldehyde-3-phosphate dehydrogenase-like, C-terminal domain"/>
    <property type="match status" value="1"/>
</dbReference>
<evidence type="ECO:0000259" key="1">
    <source>
        <dbReference type="Pfam" id="PF01408"/>
    </source>
</evidence>
<sequence length="373" mass="40773">MAPIRIGIVGLSASAKTSWAANAHLPYLLSPRGQSHYKIVALLNSSVEAAKKSIQHFNLPPETKAYGDPQALADDGDVDLVVVNTRHETAKAGKNVYVEWPLAQDVKHVEDLVQAARQGGGRTLVGLQGRVAPPVEKLRELIQSGRIGKVLNSEVVAAGGLNDRERAPQSLKYFLQRSVGGNVYTIGFGHLFDQIQHVLGDFTKIESHLQIQRPEVKIFDPASKRVVETVQSDVPDLVYAIATLPASENTQAGASALLRFRRGQTFKGDPALVWTIQGTKGEIRLTARDGTTLHASAYSGPVTIQVYDFATDTVEDAPWEWADWQEELPILARSVGEVYERFASGKGSVLASFEEAGVWHQQLNKLLDAFDHQ</sequence>
<evidence type="ECO:0000259" key="2">
    <source>
        <dbReference type="Pfam" id="PF22685"/>
    </source>
</evidence>
<dbReference type="Gene3D" id="3.40.50.720">
    <property type="entry name" value="NAD(P)-binding Rossmann-like Domain"/>
    <property type="match status" value="1"/>
</dbReference>
<dbReference type="OrthoDB" id="446809at2759"/>
<dbReference type="GO" id="GO:0000166">
    <property type="term" value="F:nucleotide binding"/>
    <property type="evidence" value="ECO:0007669"/>
    <property type="project" value="InterPro"/>
</dbReference>
<reference evidence="3" key="1">
    <citation type="submission" date="2021-10" db="EMBL/GenBank/DDBJ databases">
        <authorList>
            <person name="Piombo E."/>
        </authorList>
    </citation>
    <scope>NUCLEOTIDE SEQUENCE</scope>
</reference>
<dbReference type="InterPro" id="IPR055080">
    <property type="entry name" value="Gal80p-like_C"/>
</dbReference>
<evidence type="ECO:0000313" key="3">
    <source>
        <dbReference type="EMBL" id="CAH0057655.1"/>
    </source>
</evidence>
<name>A0A9P0ERX8_9HYPO</name>
<dbReference type="PANTHER" id="PTHR43708">
    <property type="entry name" value="CONSERVED EXPRESSED OXIDOREDUCTASE (EUROFUNG)"/>
    <property type="match status" value="1"/>
</dbReference>
<feature type="domain" description="Gal80p-like C-terminal" evidence="2">
    <location>
        <begin position="133"/>
        <end position="286"/>
    </location>
</feature>
<dbReference type="AlphaFoldDB" id="A0A9P0ERX8"/>
<dbReference type="EMBL" id="CABFOC020000074">
    <property type="protein sequence ID" value="CAH0057655.1"/>
    <property type="molecule type" value="Genomic_DNA"/>
</dbReference>
<organism evidence="3 4">
    <name type="scientific">Clonostachys solani</name>
    <dbReference type="NCBI Taxonomy" id="160281"/>
    <lineage>
        <taxon>Eukaryota</taxon>
        <taxon>Fungi</taxon>
        <taxon>Dikarya</taxon>
        <taxon>Ascomycota</taxon>
        <taxon>Pezizomycotina</taxon>
        <taxon>Sordariomycetes</taxon>
        <taxon>Hypocreomycetidae</taxon>
        <taxon>Hypocreales</taxon>
        <taxon>Bionectriaceae</taxon>
        <taxon>Clonostachys</taxon>
    </lineage>
</organism>
<dbReference type="SUPFAM" id="SSF51735">
    <property type="entry name" value="NAD(P)-binding Rossmann-fold domains"/>
    <property type="match status" value="1"/>
</dbReference>
<proteinExistence type="predicted"/>
<protein>
    <recommendedName>
        <fullName evidence="5">Gfo/Idh/MocA-like oxidoreductase N-terminal domain-containing protein</fullName>
    </recommendedName>
</protein>
<evidence type="ECO:0008006" key="5">
    <source>
        <dbReference type="Google" id="ProtNLM"/>
    </source>
</evidence>
<dbReference type="Gene3D" id="3.30.360.10">
    <property type="entry name" value="Dihydrodipicolinate Reductase, domain 2"/>
    <property type="match status" value="1"/>
</dbReference>
<dbReference type="PANTHER" id="PTHR43708:SF1">
    <property type="entry name" value="GALACTOSE_LACTOSE METABOLISM REGULATORY PROTEIN GAL80"/>
    <property type="match status" value="1"/>
</dbReference>
<dbReference type="InterPro" id="IPR051317">
    <property type="entry name" value="Gfo/Idh/MocA_oxidoreduct"/>
</dbReference>
<dbReference type="InterPro" id="IPR000683">
    <property type="entry name" value="Gfo/Idh/MocA-like_OxRdtase_N"/>
</dbReference>
<comment type="caution">
    <text evidence="3">The sequence shown here is derived from an EMBL/GenBank/DDBJ whole genome shotgun (WGS) entry which is preliminary data.</text>
</comment>
<keyword evidence="4" id="KW-1185">Reference proteome</keyword>
<evidence type="ECO:0000313" key="4">
    <source>
        <dbReference type="Proteomes" id="UP000775872"/>
    </source>
</evidence>
<dbReference type="Pfam" id="PF01408">
    <property type="entry name" value="GFO_IDH_MocA"/>
    <property type="match status" value="1"/>
</dbReference>
<feature type="domain" description="Gfo/Idh/MocA-like oxidoreductase N-terminal" evidence="1">
    <location>
        <begin position="4"/>
        <end position="126"/>
    </location>
</feature>
<dbReference type="Pfam" id="PF22685">
    <property type="entry name" value="Gal80p_C-like"/>
    <property type="match status" value="1"/>
</dbReference>
<accession>A0A9P0ERX8</accession>